<dbReference type="PANTHER" id="PTHR33281">
    <property type="entry name" value="UPF0187 PROTEIN YNEE"/>
    <property type="match status" value="1"/>
</dbReference>
<dbReference type="RefSeq" id="XP_028484931.1">
    <property type="nucleotide sequence ID" value="XM_028626987.1"/>
</dbReference>
<dbReference type="GeneID" id="39596264"/>
<keyword evidence="7 9" id="KW-0472">Membrane</keyword>
<feature type="transmembrane region" description="Helical" evidence="9">
    <location>
        <begin position="106"/>
        <end position="128"/>
    </location>
</feature>
<keyword evidence="2" id="KW-0813">Transport</keyword>
<evidence type="ECO:0000256" key="5">
    <source>
        <dbReference type="ARBA" id="ARBA00022989"/>
    </source>
</evidence>
<dbReference type="Pfam" id="PF25539">
    <property type="entry name" value="Bestrophin_2"/>
    <property type="match status" value="1"/>
</dbReference>
<proteinExistence type="predicted"/>
<keyword evidence="11" id="KW-1185">Reference proteome</keyword>
<dbReference type="AlphaFoldDB" id="A0A443HTZ0"/>
<protein>
    <submittedName>
        <fullName evidence="10">Putative membrane protein</fullName>
    </submittedName>
</protein>
<evidence type="ECO:0000256" key="3">
    <source>
        <dbReference type="ARBA" id="ARBA00022475"/>
    </source>
</evidence>
<keyword evidence="6" id="KW-0406">Ion transport</keyword>
<dbReference type="Proteomes" id="UP000283841">
    <property type="component" value="Unassembled WGS sequence"/>
</dbReference>
<accession>A0A443HTZ0</accession>
<keyword evidence="5 9" id="KW-1133">Transmembrane helix</keyword>
<feature type="transmembrane region" description="Helical" evidence="9">
    <location>
        <begin position="134"/>
        <end position="153"/>
    </location>
</feature>
<dbReference type="PANTHER" id="PTHR33281:SF19">
    <property type="entry name" value="VOLTAGE-DEPENDENT ANION CHANNEL-FORMING PROTEIN YNEE"/>
    <property type="match status" value="1"/>
</dbReference>
<evidence type="ECO:0000256" key="8">
    <source>
        <dbReference type="SAM" id="MobiDB-lite"/>
    </source>
</evidence>
<feature type="transmembrane region" description="Helical" evidence="9">
    <location>
        <begin position="341"/>
        <end position="360"/>
    </location>
</feature>
<evidence type="ECO:0000313" key="10">
    <source>
        <dbReference type="EMBL" id="RWQ95286.1"/>
    </source>
</evidence>
<evidence type="ECO:0000256" key="7">
    <source>
        <dbReference type="ARBA" id="ARBA00023136"/>
    </source>
</evidence>
<sequence>MVAFKLPWAHRPANGSAAENAPLLGAPGKPHATNRNSNLHHENGNGNYVNGLPRSRVRWESPTRHLSYGVQMPQAPGVSRYFIQEPNRRSRLPVFLQLRGSVMPKMIFKTAFVAVWSALVTTISIYAYDLSINNILLTVLGVVVGLALSFRSSTAYDRFSDGRKYWALLTQTCRDLARVIWVSVEERSGEQGKDDVLGKLTALNLILAFTIALKHKLRFEPLICYEDLTGLIGYLDTFLKEQNLLRANQNGNVPHDPRKKANGAHGLQFPAFGSQKLIRESEKPLEQLPLEILNHISAYIDYVSKNGTLVSTHQGECVSAVATLNEVLTGTERVLETPLPAAYTIAISQITWVYVLLLPFQLFSYLGWITIPGSIVGAYIILGLSAIGEEVENPFGHDANDLPLDYYCERLAREFSVMTATPPPRYNEFAEREDNYVLYPLSLSGFTEWKTRSMTDIRAALRTNAALDTPIFTISSPVLEEEEFDQHPAPTQTV</sequence>
<keyword evidence="4 9" id="KW-0812">Transmembrane</keyword>
<organism evidence="10 11">
    <name type="scientific">Byssochlamys spectabilis</name>
    <name type="common">Paecilomyces variotii</name>
    <dbReference type="NCBI Taxonomy" id="264951"/>
    <lineage>
        <taxon>Eukaryota</taxon>
        <taxon>Fungi</taxon>
        <taxon>Dikarya</taxon>
        <taxon>Ascomycota</taxon>
        <taxon>Pezizomycotina</taxon>
        <taxon>Eurotiomycetes</taxon>
        <taxon>Eurotiomycetidae</taxon>
        <taxon>Eurotiales</taxon>
        <taxon>Thermoascaceae</taxon>
        <taxon>Paecilomyces</taxon>
    </lineage>
</organism>
<reference evidence="10 11" key="1">
    <citation type="journal article" date="2018" name="Front. Microbiol.">
        <title>Genomic and genetic insights into a cosmopolitan fungus, Paecilomyces variotii (Eurotiales).</title>
        <authorList>
            <person name="Urquhart A.S."/>
            <person name="Mondo S.J."/>
            <person name="Makela M.R."/>
            <person name="Hane J.K."/>
            <person name="Wiebenga A."/>
            <person name="He G."/>
            <person name="Mihaltcheva S."/>
            <person name="Pangilinan J."/>
            <person name="Lipzen A."/>
            <person name="Barry K."/>
            <person name="de Vries R.P."/>
            <person name="Grigoriev I.V."/>
            <person name="Idnurm A."/>
        </authorList>
    </citation>
    <scope>NUCLEOTIDE SEQUENCE [LARGE SCALE GENOMIC DNA]</scope>
    <source>
        <strain evidence="10 11">CBS 101075</strain>
    </source>
</reference>
<dbReference type="InterPro" id="IPR044669">
    <property type="entry name" value="YneE/VCCN1/2-like"/>
</dbReference>
<evidence type="ECO:0000256" key="2">
    <source>
        <dbReference type="ARBA" id="ARBA00022448"/>
    </source>
</evidence>
<name>A0A443HTZ0_BYSSP</name>
<dbReference type="STRING" id="264951.A0A443HTZ0"/>
<evidence type="ECO:0000256" key="9">
    <source>
        <dbReference type="SAM" id="Phobius"/>
    </source>
</evidence>
<feature type="region of interest" description="Disordered" evidence="8">
    <location>
        <begin position="16"/>
        <end position="47"/>
    </location>
</feature>
<dbReference type="VEuPathDB" id="FungiDB:C8Q69DRAFT_287839"/>
<comment type="subcellular location">
    <subcellularLocation>
        <location evidence="1">Cell membrane</location>
        <topology evidence="1">Multi-pass membrane protein</topology>
    </subcellularLocation>
</comment>
<comment type="caution">
    <text evidence="10">The sequence shown here is derived from an EMBL/GenBank/DDBJ whole genome shotgun (WGS) entry which is preliminary data.</text>
</comment>
<evidence type="ECO:0000256" key="6">
    <source>
        <dbReference type="ARBA" id="ARBA00023065"/>
    </source>
</evidence>
<evidence type="ECO:0000256" key="1">
    <source>
        <dbReference type="ARBA" id="ARBA00004651"/>
    </source>
</evidence>
<dbReference type="GO" id="GO:0005886">
    <property type="term" value="C:plasma membrane"/>
    <property type="evidence" value="ECO:0007669"/>
    <property type="project" value="UniProtKB-SubCell"/>
</dbReference>
<evidence type="ECO:0000256" key="4">
    <source>
        <dbReference type="ARBA" id="ARBA00022692"/>
    </source>
</evidence>
<dbReference type="EMBL" id="RCNU01000006">
    <property type="protein sequence ID" value="RWQ95286.1"/>
    <property type="molecule type" value="Genomic_DNA"/>
</dbReference>
<keyword evidence="3" id="KW-1003">Cell membrane</keyword>
<feature type="transmembrane region" description="Helical" evidence="9">
    <location>
        <begin position="366"/>
        <end position="387"/>
    </location>
</feature>
<gene>
    <name evidence="10" type="ORF">C8Q69DRAFT_287839</name>
</gene>
<evidence type="ECO:0000313" key="11">
    <source>
        <dbReference type="Proteomes" id="UP000283841"/>
    </source>
</evidence>
<dbReference type="GO" id="GO:0005254">
    <property type="term" value="F:chloride channel activity"/>
    <property type="evidence" value="ECO:0007669"/>
    <property type="project" value="InterPro"/>
</dbReference>